<feature type="compositionally biased region" description="Low complexity" evidence="1">
    <location>
        <begin position="126"/>
        <end position="136"/>
    </location>
</feature>
<dbReference type="Gene3D" id="3.60.10.10">
    <property type="entry name" value="Endonuclease/exonuclease/phosphatase"/>
    <property type="match status" value="1"/>
</dbReference>
<dbReference type="PANTHER" id="PTHR19446">
    <property type="entry name" value="REVERSE TRANSCRIPTASES"/>
    <property type="match status" value="1"/>
</dbReference>
<feature type="compositionally biased region" description="Acidic residues" evidence="1">
    <location>
        <begin position="92"/>
        <end position="103"/>
    </location>
</feature>
<feature type="region of interest" description="Disordered" evidence="1">
    <location>
        <begin position="187"/>
        <end position="311"/>
    </location>
</feature>
<dbReference type="Proteomes" id="UP001633002">
    <property type="component" value="Unassembled WGS sequence"/>
</dbReference>
<reference evidence="2 3" key="1">
    <citation type="submission" date="2024-09" db="EMBL/GenBank/DDBJ databases">
        <title>Chromosome-scale assembly of Riccia sorocarpa.</title>
        <authorList>
            <person name="Paukszto L."/>
        </authorList>
    </citation>
    <scope>NUCLEOTIDE SEQUENCE [LARGE SCALE GENOMIC DNA]</scope>
    <source>
        <strain evidence="2">LP-2024</strain>
        <tissue evidence="2">Aerial parts of the thallus</tissue>
    </source>
</reference>
<name>A0ABD3HRX0_9MARC</name>
<protein>
    <recommendedName>
        <fullName evidence="4">Reverse transcriptase domain-containing protein</fullName>
    </recommendedName>
</protein>
<sequence>MDDDTYIPTAKPLLVQISRVPLWAKEDLPKIFRKLGQVLQIPQESRELVKRAVKALILWNEGDRLPDSILVAMGERQVWCNVRALKRKLSEDDSSDSEVEDADPLPPPSKRETQGAALKPQTSNMETSTRTQTTDTTDQDERIRRAVEAIPQARGTTWIDPIAEALASRDNLPLQYSAHRSALGGHQNATAAPLPNTVPHSSSCPRVEAAAGSIDTPSWLKDSADQGAGCTDNEADSPLGSAPVQRGLTKSTPRTYRRTPPRQSLKNGPRGKVGKTTTRTIHSPPQCDDIRKDWRASSSKKRRFGQGEGETISEPSLELNLCTPGDHRISRRGVALLFKNEFQLLSSGHDDAGRFVWGRYQAGDKQIHVASIYAPNQTEDRIPFWDRLRLELPSANWFAMGDWNAVDTSVDSSSRTNVQSEEEAQFFQEMCNTLGMKDTRLWAEKTEGPRFSRAQFREGRFTWSRIDRIYSPDCQIVKGLLEEVREFQAWHHHRWRLTSRDKFIAEGDACTGYFFKKFRRRRARTQLTKLKTPDGVLQTNQADIRRSVQDNFTVLYSSHVQNHEEETAAADLLRDTHQKLSPEQKALLDDVPSEQEILESLFLLPTGKSPGIDGMGPEVMKLLWPVIGASYHRAVVHFWTSGALLPYFKEGVIFLLPKVQDPETIGQCRPITILNATYKVLAKILALRLALVLPTITPVEQHGFVKGMGLRTAYSPSV</sequence>
<evidence type="ECO:0008006" key="4">
    <source>
        <dbReference type="Google" id="ProtNLM"/>
    </source>
</evidence>
<comment type="caution">
    <text evidence="2">The sequence shown here is derived from an EMBL/GenBank/DDBJ whole genome shotgun (WGS) entry which is preliminary data.</text>
</comment>
<keyword evidence="3" id="KW-1185">Reference proteome</keyword>
<feature type="region of interest" description="Disordered" evidence="1">
    <location>
        <begin position="90"/>
        <end position="142"/>
    </location>
</feature>
<evidence type="ECO:0000313" key="3">
    <source>
        <dbReference type="Proteomes" id="UP001633002"/>
    </source>
</evidence>
<evidence type="ECO:0000256" key="1">
    <source>
        <dbReference type="SAM" id="MobiDB-lite"/>
    </source>
</evidence>
<proteinExistence type="predicted"/>
<dbReference type="InterPro" id="IPR036691">
    <property type="entry name" value="Endo/exonu/phosph_ase_sf"/>
</dbReference>
<dbReference type="AlphaFoldDB" id="A0ABD3HRX0"/>
<gene>
    <name evidence="2" type="ORF">R1sor_007167</name>
</gene>
<accession>A0ABD3HRX0</accession>
<organism evidence="2 3">
    <name type="scientific">Riccia sorocarpa</name>
    <dbReference type="NCBI Taxonomy" id="122646"/>
    <lineage>
        <taxon>Eukaryota</taxon>
        <taxon>Viridiplantae</taxon>
        <taxon>Streptophyta</taxon>
        <taxon>Embryophyta</taxon>
        <taxon>Marchantiophyta</taxon>
        <taxon>Marchantiopsida</taxon>
        <taxon>Marchantiidae</taxon>
        <taxon>Marchantiales</taxon>
        <taxon>Ricciaceae</taxon>
        <taxon>Riccia</taxon>
    </lineage>
</organism>
<dbReference type="SUPFAM" id="SSF56219">
    <property type="entry name" value="DNase I-like"/>
    <property type="match status" value="1"/>
</dbReference>
<evidence type="ECO:0000313" key="2">
    <source>
        <dbReference type="EMBL" id="KAL3693516.1"/>
    </source>
</evidence>
<dbReference type="EMBL" id="JBJQOH010000003">
    <property type="protein sequence ID" value="KAL3693516.1"/>
    <property type="molecule type" value="Genomic_DNA"/>
</dbReference>